<dbReference type="GO" id="GO:0003677">
    <property type="term" value="F:DNA binding"/>
    <property type="evidence" value="ECO:0007669"/>
    <property type="project" value="UniProtKB-KW"/>
</dbReference>
<dbReference type="PANTHER" id="PTHR24567:SF58">
    <property type="entry name" value="CYCLIC AMP-BINDING REGULATORY PROTEIN"/>
    <property type="match status" value="1"/>
</dbReference>
<dbReference type="GO" id="GO:0005829">
    <property type="term" value="C:cytosol"/>
    <property type="evidence" value="ECO:0007669"/>
    <property type="project" value="TreeGrafter"/>
</dbReference>
<protein>
    <submittedName>
        <fullName evidence="6">Hcp transcriptional regulator HcpR (Crp/Fnr family)</fullName>
    </submittedName>
</protein>
<dbReference type="PROSITE" id="PS50042">
    <property type="entry name" value="CNMP_BINDING_3"/>
    <property type="match status" value="1"/>
</dbReference>
<accession>R1CPF8</accession>
<comment type="caution">
    <text evidence="6">The sequence shown here is derived from an EMBL/GenBank/DDBJ whole genome shotgun (WGS) entry which is preliminary data.</text>
</comment>
<feature type="domain" description="HTH crp-type" evidence="5">
    <location>
        <begin position="150"/>
        <end position="218"/>
    </location>
</feature>
<dbReference type="InterPro" id="IPR050397">
    <property type="entry name" value="Env_Response_Regulators"/>
</dbReference>
<dbReference type="SMART" id="SM00100">
    <property type="entry name" value="cNMP"/>
    <property type="match status" value="1"/>
</dbReference>
<dbReference type="Pfam" id="PF00027">
    <property type="entry name" value="cNMP_binding"/>
    <property type="match status" value="1"/>
</dbReference>
<keyword evidence="3" id="KW-0804">Transcription</keyword>
<reference evidence="6 7" key="1">
    <citation type="journal article" date="2015" name="Geomicrobiol. J.">
        <title>Caldisalinibacter kiritimatiensis gen. nov., sp. nov., a moderately thermohalophilic thiosulfate-reducing bacterium from a hypersaline microbial mat.</title>
        <authorList>
            <person name="Ben Hania W."/>
            <person name="Joseph M."/>
            <person name="Fiebig A."/>
            <person name="Bunk B."/>
            <person name="Klenk H.-P."/>
            <person name="Fardeau M.-L."/>
            <person name="Spring S."/>
        </authorList>
    </citation>
    <scope>NUCLEOTIDE SEQUENCE [LARGE SCALE GENOMIC DNA]</scope>
    <source>
        <strain evidence="6 7">L21-TH-D2</strain>
    </source>
</reference>
<dbReference type="AlphaFoldDB" id="R1CPF8"/>
<gene>
    <name evidence="6" type="ORF">L21TH_1424</name>
</gene>
<dbReference type="CDD" id="cd00038">
    <property type="entry name" value="CAP_ED"/>
    <property type="match status" value="1"/>
</dbReference>
<keyword evidence="7" id="KW-1185">Reference proteome</keyword>
<dbReference type="eggNOG" id="COG0664">
    <property type="taxonomic scope" value="Bacteria"/>
</dbReference>
<dbReference type="Proteomes" id="UP000013378">
    <property type="component" value="Unassembled WGS sequence"/>
</dbReference>
<evidence type="ECO:0000313" key="6">
    <source>
        <dbReference type="EMBL" id="EOD00551.1"/>
    </source>
</evidence>
<dbReference type="InterPro" id="IPR018490">
    <property type="entry name" value="cNMP-bd_dom_sf"/>
</dbReference>
<dbReference type="Pfam" id="PF13545">
    <property type="entry name" value="HTH_Crp_2"/>
    <property type="match status" value="1"/>
</dbReference>
<organism evidence="6 7">
    <name type="scientific">Caldisalinibacter kiritimatiensis</name>
    <dbReference type="NCBI Taxonomy" id="1304284"/>
    <lineage>
        <taxon>Bacteria</taxon>
        <taxon>Bacillati</taxon>
        <taxon>Bacillota</taxon>
        <taxon>Tissierellia</taxon>
        <taxon>Tissierellales</taxon>
        <taxon>Thermohalobacteraceae</taxon>
        <taxon>Caldisalinibacter</taxon>
    </lineage>
</organism>
<dbReference type="InterPro" id="IPR036390">
    <property type="entry name" value="WH_DNA-bd_sf"/>
</dbReference>
<sequence length="225" mass="26030">MDNIEKILTKCFLFKGLSEKHIVKLLQNINYQIKTFSKNETIAIEGENCNSIGIVIKGSIEVQKIYPSGKTITVSRIKEGDSFAEVIIFSDVHKYPSTIIASNNSKVMFISKTYIIELCKTNTYILNNFMELLSNKIFMLSTKLKNLSYETIRDKICNYLLEEYNRQNSLTIKLNYTKKELSDQFGIPRPSLSRELIKMKKDGLIDFDRKSIKILNVDKIENQLF</sequence>
<evidence type="ECO:0000259" key="4">
    <source>
        <dbReference type="PROSITE" id="PS50042"/>
    </source>
</evidence>
<evidence type="ECO:0000256" key="3">
    <source>
        <dbReference type="ARBA" id="ARBA00023163"/>
    </source>
</evidence>
<keyword evidence="2" id="KW-0238">DNA-binding</keyword>
<evidence type="ECO:0000256" key="1">
    <source>
        <dbReference type="ARBA" id="ARBA00023015"/>
    </source>
</evidence>
<dbReference type="SUPFAM" id="SSF51206">
    <property type="entry name" value="cAMP-binding domain-like"/>
    <property type="match status" value="1"/>
</dbReference>
<evidence type="ECO:0000313" key="7">
    <source>
        <dbReference type="Proteomes" id="UP000013378"/>
    </source>
</evidence>
<dbReference type="GO" id="GO:0003700">
    <property type="term" value="F:DNA-binding transcription factor activity"/>
    <property type="evidence" value="ECO:0007669"/>
    <property type="project" value="TreeGrafter"/>
</dbReference>
<dbReference type="RefSeq" id="WP_006312694.1">
    <property type="nucleotide sequence ID" value="NZ_ARZA01000146.1"/>
</dbReference>
<dbReference type="EMBL" id="ARZA01000146">
    <property type="protein sequence ID" value="EOD00551.1"/>
    <property type="molecule type" value="Genomic_DNA"/>
</dbReference>
<dbReference type="PATRIC" id="fig|1304284.3.peg.1394"/>
<feature type="domain" description="Cyclic nucleotide-binding" evidence="4">
    <location>
        <begin position="13"/>
        <end position="136"/>
    </location>
</feature>
<evidence type="ECO:0000256" key="2">
    <source>
        <dbReference type="ARBA" id="ARBA00023125"/>
    </source>
</evidence>
<dbReference type="Gene3D" id="2.60.120.10">
    <property type="entry name" value="Jelly Rolls"/>
    <property type="match status" value="1"/>
</dbReference>
<dbReference type="STRING" id="1304284.L21TH_1424"/>
<proteinExistence type="predicted"/>
<keyword evidence="1" id="KW-0805">Transcription regulation</keyword>
<dbReference type="PROSITE" id="PS51063">
    <property type="entry name" value="HTH_CRP_2"/>
    <property type="match status" value="1"/>
</dbReference>
<name>R1CPF8_9FIRM</name>
<dbReference type="InterPro" id="IPR014710">
    <property type="entry name" value="RmlC-like_jellyroll"/>
</dbReference>
<dbReference type="PANTHER" id="PTHR24567">
    <property type="entry name" value="CRP FAMILY TRANSCRIPTIONAL REGULATORY PROTEIN"/>
    <property type="match status" value="1"/>
</dbReference>
<evidence type="ECO:0000259" key="5">
    <source>
        <dbReference type="PROSITE" id="PS51063"/>
    </source>
</evidence>
<dbReference type="InterPro" id="IPR000595">
    <property type="entry name" value="cNMP-bd_dom"/>
</dbReference>
<dbReference type="SMART" id="SM00419">
    <property type="entry name" value="HTH_CRP"/>
    <property type="match status" value="1"/>
</dbReference>
<dbReference type="InterPro" id="IPR012318">
    <property type="entry name" value="HTH_CRP"/>
</dbReference>
<dbReference type="SUPFAM" id="SSF46785">
    <property type="entry name" value="Winged helix' DNA-binding domain"/>
    <property type="match status" value="1"/>
</dbReference>
<dbReference type="OrthoDB" id="3176638at2"/>